<name>A0A0E9N2J1_9BACT</name>
<organism evidence="2 3">
    <name type="scientific">Flavihumibacter petaseus NBRC 106054</name>
    <dbReference type="NCBI Taxonomy" id="1220578"/>
    <lineage>
        <taxon>Bacteria</taxon>
        <taxon>Pseudomonadati</taxon>
        <taxon>Bacteroidota</taxon>
        <taxon>Chitinophagia</taxon>
        <taxon>Chitinophagales</taxon>
        <taxon>Chitinophagaceae</taxon>
        <taxon>Flavihumibacter</taxon>
    </lineage>
</organism>
<protein>
    <submittedName>
        <fullName evidence="2">Uncharacterized protein</fullName>
    </submittedName>
</protein>
<dbReference type="Proteomes" id="UP000033121">
    <property type="component" value="Unassembled WGS sequence"/>
</dbReference>
<keyword evidence="1" id="KW-0812">Transmembrane</keyword>
<dbReference type="STRING" id="1220578.FPE01S_03_00520"/>
<accession>A0A0E9N2J1</accession>
<gene>
    <name evidence="2" type="ORF">FPE01S_03_00520</name>
</gene>
<feature type="transmembrane region" description="Helical" evidence="1">
    <location>
        <begin position="7"/>
        <end position="24"/>
    </location>
</feature>
<sequence length="131" mass="14634">MNSTKKVYFLVIAFIAVIVLLWYSRSGKILTITGFGNQGDSVIISQVDWRESRLGFECDRGVMGGCFLQGETDLLPWPAEPRIRLRLINGSNILLDTSLEIPARNQLPVISFDGPLQPGMERSFFLGDGRD</sequence>
<evidence type="ECO:0000256" key="1">
    <source>
        <dbReference type="SAM" id="Phobius"/>
    </source>
</evidence>
<dbReference type="RefSeq" id="WP_157474058.1">
    <property type="nucleotide sequence ID" value="NZ_BBWV01000003.1"/>
</dbReference>
<proteinExistence type="predicted"/>
<evidence type="ECO:0000313" key="3">
    <source>
        <dbReference type="Proteomes" id="UP000033121"/>
    </source>
</evidence>
<dbReference type="EMBL" id="BBWV01000003">
    <property type="protein sequence ID" value="GAO44013.1"/>
    <property type="molecule type" value="Genomic_DNA"/>
</dbReference>
<keyword evidence="1" id="KW-1133">Transmembrane helix</keyword>
<keyword evidence="1" id="KW-0472">Membrane</keyword>
<dbReference type="AlphaFoldDB" id="A0A0E9N2J1"/>
<reference evidence="2 3" key="1">
    <citation type="submission" date="2015-04" db="EMBL/GenBank/DDBJ databases">
        <title>Whole genome shotgun sequence of Flavihumibacter petaseus NBRC 106054.</title>
        <authorList>
            <person name="Miyazawa S."/>
            <person name="Hosoyama A."/>
            <person name="Hashimoto M."/>
            <person name="Noguchi M."/>
            <person name="Tsuchikane K."/>
            <person name="Ohji S."/>
            <person name="Yamazoe A."/>
            <person name="Ichikawa N."/>
            <person name="Kimura A."/>
            <person name="Fujita N."/>
        </authorList>
    </citation>
    <scope>NUCLEOTIDE SEQUENCE [LARGE SCALE GENOMIC DNA]</scope>
    <source>
        <strain evidence="2 3">NBRC 106054</strain>
    </source>
</reference>
<evidence type="ECO:0000313" key="2">
    <source>
        <dbReference type="EMBL" id="GAO44013.1"/>
    </source>
</evidence>
<comment type="caution">
    <text evidence="2">The sequence shown here is derived from an EMBL/GenBank/DDBJ whole genome shotgun (WGS) entry which is preliminary data.</text>
</comment>
<keyword evidence="3" id="KW-1185">Reference proteome</keyword>